<protein>
    <recommendedName>
        <fullName evidence="5">DUF3300 domain-containing protein</fullName>
    </recommendedName>
</protein>
<proteinExistence type="predicted"/>
<evidence type="ECO:0008006" key="5">
    <source>
        <dbReference type="Google" id="ProtNLM"/>
    </source>
</evidence>
<feature type="chain" id="PRO_5022954824" description="DUF3300 domain-containing protein" evidence="2">
    <location>
        <begin position="22"/>
        <end position="239"/>
    </location>
</feature>
<dbReference type="EMBL" id="CP042433">
    <property type="protein sequence ID" value="QEC56433.1"/>
    <property type="molecule type" value="Genomic_DNA"/>
</dbReference>
<feature type="region of interest" description="Disordered" evidence="1">
    <location>
        <begin position="134"/>
        <end position="239"/>
    </location>
</feature>
<evidence type="ECO:0000313" key="3">
    <source>
        <dbReference type="EMBL" id="QEC56433.1"/>
    </source>
</evidence>
<accession>A0A5B8UIR4</accession>
<keyword evidence="2" id="KW-0732">Signal</keyword>
<reference evidence="3 4" key="1">
    <citation type="journal article" date="2015" name="Int. J. Syst. Evol. Microbiol.">
        <title>Flavisolibacter ginsenosidimutans sp. nov., with ginsenoside-converting activity isolated from soil used for cultivating ginseng.</title>
        <authorList>
            <person name="Zhao Y."/>
            <person name="Liu Q."/>
            <person name="Kang M.S."/>
            <person name="Jin F."/>
            <person name="Yu H."/>
            <person name="Im W.T."/>
        </authorList>
    </citation>
    <scope>NUCLEOTIDE SEQUENCE [LARGE SCALE GENOMIC DNA]</scope>
    <source>
        <strain evidence="3 4">Gsoil 636</strain>
    </source>
</reference>
<feature type="signal peptide" evidence="2">
    <location>
        <begin position="1"/>
        <end position="21"/>
    </location>
</feature>
<dbReference type="RefSeq" id="WP_146787128.1">
    <property type="nucleotide sequence ID" value="NZ_BAABIO010000001.1"/>
</dbReference>
<gene>
    <name evidence="3" type="ORF">FSB75_11190</name>
</gene>
<evidence type="ECO:0000256" key="2">
    <source>
        <dbReference type="SAM" id="SignalP"/>
    </source>
</evidence>
<evidence type="ECO:0000313" key="4">
    <source>
        <dbReference type="Proteomes" id="UP000321204"/>
    </source>
</evidence>
<dbReference type="Proteomes" id="UP000321204">
    <property type="component" value="Chromosome"/>
</dbReference>
<feature type="compositionally biased region" description="Polar residues" evidence="1">
    <location>
        <begin position="180"/>
        <end position="198"/>
    </location>
</feature>
<name>A0A5B8UIR4_9BACT</name>
<evidence type="ECO:0000256" key="1">
    <source>
        <dbReference type="SAM" id="MobiDB-lite"/>
    </source>
</evidence>
<sequence length="239" mass="28787">MKKLFFALLLLSGLFLQKADAQVRVGMDINIGAQPDWGPYGYDYAQYYYFPDMDIYYDVLNREFVYFDGYEWRSSPYMPSAYSNFDLYSAYKVVINEPQPYLRADYYRRQYYGYRGYHNQPVLRDHRNEGYAYGRDERYEQRGEQRYERRDQRFDDRNRVEREARSVDQRDNRGFEQRGNRTGNNGFDQRANTPNRNVYEQRGNDNNRGGFEQRRNEGMNGTDHGGFGQRGENRDFGRH</sequence>
<dbReference type="KEGG" id="fgg:FSB75_11190"/>
<keyword evidence="4" id="KW-1185">Reference proteome</keyword>
<dbReference type="OrthoDB" id="799522at2"/>
<dbReference type="AlphaFoldDB" id="A0A5B8UIR4"/>
<feature type="compositionally biased region" description="Basic and acidic residues" evidence="1">
    <location>
        <begin position="134"/>
        <end position="179"/>
    </location>
</feature>
<organism evidence="3 4">
    <name type="scientific">Flavisolibacter ginsenosidimutans</name>
    <dbReference type="NCBI Taxonomy" id="661481"/>
    <lineage>
        <taxon>Bacteria</taxon>
        <taxon>Pseudomonadati</taxon>
        <taxon>Bacteroidota</taxon>
        <taxon>Chitinophagia</taxon>
        <taxon>Chitinophagales</taxon>
        <taxon>Chitinophagaceae</taxon>
        <taxon>Flavisolibacter</taxon>
    </lineage>
</organism>